<proteinExistence type="predicted"/>
<accession>A0A8S5URB9</accession>
<evidence type="ECO:0000313" key="1">
    <source>
        <dbReference type="EMBL" id="DAF96918.1"/>
    </source>
</evidence>
<name>A0A8S5URB9_9CAUD</name>
<protein>
    <submittedName>
        <fullName evidence="1">Uncharacterized protein</fullName>
    </submittedName>
</protein>
<organism evidence="1">
    <name type="scientific">Siphoviridae sp. ct89S11</name>
    <dbReference type="NCBI Taxonomy" id="2825357"/>
    <lineage>
        <taxon>Viruses</taxon>
        <taxon>Duplodnaviria</taxon>
        <taxon>Heunggongvirae</taxon>
        <taxon>Uroviricota</taxon>
        <taxon>Caudoviricetes</taxon>
    </lineage>
</organism>
<dbReference type="EMBL" id="BK016123">
    <property type="protein sequence ID" value="DAF96918.1"/>
    <property type="molecule type" value="Genomic_DNA"/>
</dbReference>
<sequence length="63" mass="7382">MTYIALALTTIMAIWFAVAHEEQKIKAEKYLQLSLRLKKENDALKDTDTMEEFERLALKCFSK</sequence>
<reference evidence="1" key="1">
    <citation type="journal article" date="2021" name="Proc. Natl. Acad. Sci. U.S.A.">
        <title>A Catalog of Tens of Thousands of Viruses from Human Metagenomes Reveals Hidden Associations with Chronic Diseases.</title>
        <authorList>
            <person name="Tisza M.J."/>
            <person name="Buck C.B."/>
        </authorList>
    </citation>
    <scope>NUCLEOTIDE SEQUENCE</scope>
    <source>
        <strain evidence="1">Ct89S11</strain>
    </source>
</reference>